<keyword evidence="1" id="KW-0677">Repeat</keyword>
<organism evidence="4 5">
    <name type="scientific">Streptomyces wedmorensis</name>
    <dbReference type="NCBI Taxonomy" id="43759"/>
    <lineage>
        <taxon>Bacteria</taxon>
        <taxon>Bacillati</taxon>
        <taxon>Actinomycetota</taxon>
        <taxon>Actinomycetes</taxon>
        <taxon>Kitasatosporales</taxon>
        <taxon>Streptomycetaceae</taxon>
        <taxon>Streptomyces</taxon>
    </lineage>
</organism>
<protein>
    <submittedName>
        <fullName evidence="4">RHS repeat-associated core domain-containing protein</fullName>
    </submittedName>
</protein>
<evidence type="ECO:0000259" key="3">
    <source>
        <dbReference type="Pfam" id="PF25023"/>
    </source>
</evidence>
<feature type="compositionally biased region" description="Polar residues" evidence="2">
    <location>
        <begin position="1090"/>
        <end position="1110"/>
    </location>
</feature>
<dbReference type="InterPro" id="IPR006530">
    <property type="entry name" value="YD"/>
</dbReference>
<dbReference type="NCBIfam" id="TIGR01643">
    <property type="entry name" value="YD_repeat_2x"/>
    <property type="match status" value="3"/>
</dbReference>
<dbReference type="PANTHER" id="PTHR32305:SF17">
    <property type="entry name" value="TRNA NUCLEASE WAPA"/>
    <property type="match status" value="1"/>
</dbReference>
<feature type="region of interest" description="Disordered" evidence="2">
    <location>
        <begin position="1086"/>
        <end position="1110"/>
    </location>
</feature>
<name>A0ABW6ILB0_STRWE</name>
<dbReference type="PANTHER" id="PTHR32305">
    <property type="match status" value="1"/>
</dbReference>
<evidence type="ECO:0000313" key="4">
    <source>
        <dbReference type="EMBL" id="MFE5978381.1"/>
    </source>
</evidence>
<dbReference type="InterPro" id="IPR056823">
    <property type="entry name" value="TEN-like_YD-shell"/>
</dbReference>
<dbReference type="Proteomes" id="UP001600424">
    <property type="component" value="Unassembled WGS sequence"/>
</dbReference>
<evidence type="ECO:0000313" key="5">
    <source>
        <dbReference type="Proteomes" id="UP001600424"/>
    </source>
</evidence>
<accession>A0ABW6ILB0</accession>
<gene>
    <name evidence="4" type="ORF">ACFQ63_01590</name>
</gene>
<sequence>MAQPPDPARAEVPRDSLALDALQKRNFVPEKAGSTGLDRIGTKAPLNLAEAPAGTVTPPAAGVGTVEFDAPVQPAALTGDGAVEPAVFTKATAATATASTAMAGAASATPVALQPADGLPVKLGQATGEAAPTGTWQVAVQDRTAPVAQGVDGALLTVTAPATGSVPVAVQLDYAAYQNLYGADWASRLRLVQFPECYLTTPDVEECQAYEELETVNDPVTKSVTATVDTAADGTVAPVSAPAAPAPSGIMQAAYVTPVAAGGDKAVVGAVDSGAGEGGSFKATPLASSGKWAAGGSAGAFTWSYPVSVPPTPAGPAPSIALEYNSQAVDGKTATSSPQASWAGEGWDYNPGHIERRYRTCKDDTKEVGGEAPNNTAKKQQTHDLCWTSYNAVMSLNGQTTELVRVGTPGPGEPDLYRPEKDDGLRVELKTGGTNPDNDGEYWEVTTREGTKYYFGLNAVGGGHADTDSVFTAPVFGNHPGEPCHATAFADSRCNTSTKKQQAWHWGLDKAVDVHGNAMIVNWHASTNYYAVNKKTKTPEKYTRGGLPDSIEYGLRNDNLGGTPTAKVDFYLSQRCLEEGTVCASENFDKTGDPAAFRPWWDSPGNLNCKADSKLCPAFPSFWNRLRLGKIVTYGHRPGTTGLQKIDSYVLNHSFPRDWYDTSPGLWLNSIQRYAYAPGSSTAVLMSKSGVSFKEFVVDPNDMAPKDPLRRLKDQQLPNLVPRSANDARPGFRRPRIGVVATEHGGDIEVVYTGGCVTQPSVAPEANHGTCYPVRWSPDGEEKLPKLAWFNKYVVAKVIETDRITGLSKQVVTQYKYADAAWSKSDDEFTKPDLRTWSDWRGYQTVTTIKGGEVKSSKSTDPESQSYNVTRYFRGTGGVVKDSTGKVTLAADDAPQYAGQTAESIVYSGAGGRILKRTTAIPWSVQTASRARDGGSGPLLAHRVGVKQNDEIQTVGASWQAIRTSTTADQATGLPLETQTALVKPNGTGETLSEYSCTKTEYTGNPAVGLVGLPKAVRTVATSCASYGAADPATQLVSATRTSYDGLAYGATPVKGLATSVSEADAAGTGYTQSVTTQYDPLGRVRKVTQPGTGTTETQYTPGDTGGPVTSTTTLNAKGHATVTTFDPGRGLPLTVTDPNNRVVRNEYDVFGRLVKGWSATRSSGTQTPDVQISYQMADASPTVLKPSTVTVKTIKDNGTYDTHVTIYDGLMRQVQTQSEAHGPGRIIVDTRYNDHGLPWEQTSQYLTLGAPTSSLFKRKSNTLVPSLTRTFYDGLERTIRVATYHGDTFLNNTSTTYGDNTTYIRPAGISDPATKTYRDAFGRVTKILHYTDSNSSTNRATTYEYDARGNRTKITDPAGNAWSFVYDARHQVVERTDPDSGTASMTYDEAGRVTGTVDARNSTFSAYDELGRVTSVRYGSAGAAPAKEFTYDTLPGGVGRLVSSVRHDPSGDYVSRVTGYDIGGRPTGRQTVIPANAMTTGVSGTYTYGYTYTPSGKPLTTTLPAAGGLAAEKVVTRYNSDGLAESTSGATWYTADVTYSPYGEPLRTVSGPQPNRVWTTNFLHDNTRQVRRTVVDRETANSYRVLDTRYSYDYAGKITSLGRKMTDAGVSTNDNQCYTYDAMGELVHAWTSNLANAAGGAACLSPGGWSWGYRSDAKAARGPVAAAPDTASDTTAPDTALTDSLKAAAPVAGTVSGGATGYFDSYTFDIVGNRTTLINHDPAGDPAQDVKRTYGYGKTVAGNGTTPPYLAQPHTMTSVASTQAGAASTYAYDASGNTTTRTLPGGTQDLVWTAENRLETIKDKGVTTKYVYDADGNRLLENTPSGSVLRLGETELTTAAGNITRATRTYSQSGAPAVIRTALNGASTGHKLDVLLSDHQGTVNTVIALAAGQQITRRTFKPYGDLRGAKPAAWPNNRTYLGVGIDDASGLTHMGAREYDQAAGRFVSADPVVDHADPLQMNGYAYSHNSPISRSDPTGLRDPDEYNYWSRQRQDMWAGTPFPPITSFIPDYNKPRAPIPVVENKALAGALAQIYAKPTAKTVTGDGKIATALLHEMDTGTQLAGTNRWHAQKGWETLNSLGDILEKNAKARAGLGKDKDLLTDAEMRLARAEAAELWNALNAPDKTGKIQTVVDGDPKMKSAMQKARNAVLKTAALSPLTGTEFEPVPFRPPVRKGEGSNLRGFGKAFGVAGAGVGVLSYPADVYNYGWGEASKSAVDSLLDPLGMSESMSGYSVRCALFGDGCPAPIVA</sequence>
<dbReference type="Gene3D" id="2.180.10.10">
    <property type="entry name" value="RHS repeat-associated core"/>
    <property type="match status" value="2"/>
</dbReference>
<dbReference type="RefSeq" id="WP_386252981.1">
    <property type="nucleotide sequence ID" value="NZ_JBHTRV010000001.1"/>
</dbReference>
<proteinExistence type="predicted"/>
<feature type="domain" description="Teneurin-like YD-shell" evidence="3">
    <location>
        <begin position="1319"/>
        <end position="1435"/>
    </location>
</feature>
<keyword evidence="5" id="KW-1185">Reference proteome</keyword>
<dbReference type="InterPro" id="IPR050708">
    <property type="entry name" value="T6SS_VgrG/RHS"/>
</dbReference>
<evidence type="ECO:0000256" key="1">
    <source>
        <dbReference type="ARBA" id="ARBA00022737"/>
    </source>
</evidence>
<evidence type="ECO:0000256" key="2">
    <source>
        <dbReference type="SAM" id="MobiDB-lite"/>
    </source>
</evidence>
<dbReference type="EMBL" id="JBHTRV010000001">
    <property type="protein sequence ID" value="MFE5978381.1"/>
    <property type="molecule type" value="Genomic_DNA"/>
</dbReference>
<reference evidence="4 5" key="1">
    <citation type="submission" date="2024-09" db="EMBL/GenBank/DDBJ databases">
        <title>The Natural Products Discovery Center: Release of the First 8490 Sequenced Strains for Exploring Actinobacteria Biosynthetic Diversity.</title>
        <authorList>
            <person name="Kalkreuter E."/>
            <person name="Kautsar S.A."/>
            <person name="Yang D."/>
            <person name="Bader C.D."/>
            <person name="Teijaro C.N."/>
            <person name="Fluegel L."/>
            <person name="Davis C.M."/>
            <person name="Simpson J.R."/>
            <person name="Lauterbach L."/>
            <person name="Steele A.D."/>
            <person name="Gui C."/>
            <person name="Meng S."/>
            <person name="Li G."/>
            <person name="Viehrig K."/>
            <person name="Ye F."/>
            <person name="Su P."/>
            <person name="Kiefer A.F."/>
            <person name="Nichols A."/>
            <person name="Cepeda A.J."/>
            <person name="Yan W."/>
            <person name="Fan B."/>
            <person name="Jiang Y."/>
            <person name="Adhikari A."/>
            <person name="Zheng C.-J."/>
            <person name="Schuster L."/>
            <person name="Cowan T.M."/>
            <person name="Smanski M.J."/>
            <person name="Chevrette M.G."/>
            <person name="De Carvalho L.P.S."/>
            <person name="Shen B."/>
        </authorList>
    </citation>
    <scope>NUCLEOTIDE SEQUENCE [LARGE SCALE GENOMIC DNA]</scope>
    <source>
        <strain evidence="4 5">NPDC056472</strain>
    </source>
</reference>
<dbReference type="Pfam" id="PF25023">
    <property type="entry name" value="TEN_YD-shell"/>
    <property type="match status" value="1"/>
</dbReference>
<comment type="caution">
    <text evidence="4">The sequence shown here is derived from an EMBL/GenBank/DDBJ whole genome shotgun (WGS) entry which is preliminary data.</text>
</comment>
<dbReference type="NCBIfam" id="TIGR03696">
    <property type="entry name" value="Rhs_assc_core"/>
    <property type="match status" value="1"/>
</dbReference>
<dbReference type="InterPro" id="IPR022385">
    <property type="entry name" value="Rhs_assc_core"/>
</dbReference>